<name>A0A1M5D2X7_9BACE</name>
<dbReference type="AlphaFoldDB" id="A0A1M5D2X7"/>
<reference evidence="2" key="1">
    <citation type="submission" date="2016-11" db="EMBL/GenBank/DDBJ databases">
        <authorList>
            <person name="Varghese N."/>
            <person name="Submissions S."/>
        </authorList>
    </citation>
    <scope>NUCLEOTIDE SEQUENCE [LARGE SCALE GENOMIC DNA]</scope>
    <source>
        <strain evidence="2">DSM 26991</strain>
    </source>
</reference>
<dbReference type="EMBL" id="FQTV01000011">
    <property type="protein sequence ID" value="SHF61349.1"/>
    <property type="molecule type" value="Genomic_DNA"/>
</dbReference>
<keyword evidence="2" id="KW-1185">Reference proteome</keyword>
<organism evidence="1 2">
    <name type="scientific">Bacteroides luti</name>
    <dbReference type="NCBI Taxonomy" id="1297750"/>
    <lineage>
        <taxon>Bacteria</taxon>
        <taxon>Pseudomonadati</taxon>
        <taxon>Bacteroidota</taxon>
        <taxon>Bacteroidia</taxon>
        <taxon>Bacteroidales</taxon>
        <taxon>Bacteroidaceae</taxon>
        <taxon>Bacteroides</taxon>
    </lineage>
</organism>
<proteinExistence type="predicted"/>
<dbReference type="Proteomes" id="UP000184509">
    <property type="component" value="Unassembled WGS sequence"/>
</dbReference>
<evidence type="ECO:0000313" key="2">
    <source>
        <dbReference type="Proteomes" id="UP000184509"/>
    </source>
</evidence>
<evidence type="ECO:0000313" key="1">
    <source>
        <dbReference type="EMBL" id="SHF61349.1"/>
    </source>
</evidence>
<sequence>MVKFTAVKIVVMKFYNSGKKYRDHPYNCVNDNSGWG</sequence>
<accession>A0A1M5D2X7</accession>
<gene>
    <name evidence="1" type="ORF">SAMN05444405_11144</name>
</gene>
<protein>
    <submittedName>
        <fullName evidence="1">Uncharacterized protein</fullName>
    </submittedName>
</protein>